<feature type="region of interest" description="Disordered" evidence="1">
    <location>
        <begin position="1"/>
        <end position="26"/>
    </location>
</feature>
<gene>
    <name evidence="2" type="ORF">PV04_01084</name>
</gene>
<evidence type="ECO:0000313" key="3">
    <source>
        <dbReference type="Proteomes" id="UP000054266"/>
    </source>
</evidence>
<feature type="compositionally biased region" description="Polar residues" evidence="1">
    <location>
        <begin position="230"/>
        <end position="243"/>
    </location>
</feature>
<dbReference type="AlphaFoldDB" id="A0A0D2G2C1"/>
<organism evidence="2 3">
    <name type="scientific">Phialophora macrospora</name>
    <dbReference type="NCBI Taxonomy" id="1851006"/>
    <lineage>
        <taxon>Eukaryota</taxon>
        <taxon>Fungi</taxon>
        <taxon>Dikarya</taxon>
        <taxon>Ascomycota</taxon>
        <taxon>Pezizomycotina</taxon>
        <taxon>Eurotiomycetes</taxon>
        <taxon>Chaetothyriomycetidae</taxon>
        <taxon>Chaetothyriales</taxon>
        <taxon>Herpotrichiellaceae</taxon>
        <taxon>Phialophora</taxon>
    </lineage>
</organism>
<accession>A0A0D2G2C1</accession>
<feature type="region of interest" description="Disordered" evidence="1">
    <location>
        <begin position="200"/>
        <end position="296"/>
    </location>
</feature>
<evidence type="ECO:0000313" key="2">
    <source>
        <dbReference type="EMBL" id="KIW72925.1"/>
    </source>
</evidence>
<dbReference type="EMBL" id="KN846956">
    <property type="protein sequence ID" value="KIW72925.1"/>
    <property type="molecule type" value="Genomic_DNA"/>
</dbReference>
<reference evidence="2 3" key="1">
    <citation type="submission" date="2015-01" db="EMBL/GenBank/DDBJ databases">
        <title>The Genome Sequence of Capronia semiimmersa CBS27337.</title>
        <authorList>
            <consortium name="The Broad Institute Genomics Platform"/>
            <person name="Cuomo C."/>
            <person name="de Hoog S."/>
            <person name="Gorbushina A."/>
            <person name="Stielow B."/>
            <person name="Teixiera M."/>
            <person name="Abouelleil A."/>
            <person name="Chapman S.B."/>
            <person name="Priest M."/>
            <person name="Young S.K."/>
            <person name="Wortman J."/>
            <person name="Nusbaum C."/>
            <person name="Birren B."/>
        </authorList>
    </citation>
    <scope>NUCLEOTIDE SEQUENCE [LARGE SCALE GENOMIC DNA]</scope>
    <source>
        <strain evidence="2 3">CBS 27337</strain>
    </source>
</reference>
<name>A0A0D2G2C1_9EURO</name>
<feature type="compositionally biased region" description="Polar residues" evidence="1">
    <location>
        <begin position="253"/>
        <end position="270"/>
    </location>
</feature>
<protein>
    <submittedName>
        <fullName evidence="2">Uncharacterized protein</fullName>
    </submittedName>
</protein>
<keyword evidence="3" id="KW-1185">Reference proteome</keyword>
<sequence>MQPIRRTRERGSPVRSGRHPGHPSLSADRLARHFFVDDWVENGLGTEEEYTWRPHQVRFVLWYHLTTYIPNDAIAAAFNVTFGADGGGDPEMKAVNVQEIIDVIKNRMKLIEDEIAQRDLGRWPRPSEVGWTPCDHGMSCTTLAQASNGTMTSVMKGAEIRTRGAGEIAAMATGLWEGTWDEILQCPRRHKEVVPAITTPAYLPPATGTFRKTPRPGDRERKTVEVVTIPNRSNSQIDPSVSVNPVRERRSSPGKSSVNPPSSQGDNLTGSAFAKPPTLSSSKEKHSPAKQLHCSPSRVHAMAAVEEESDVDLAHPTPAQHIRAATRSLSNGLASGRSAYQTAGVGFVRTRAPANSSQLKKAPWLKFSARMSPYDDGSQVFRH</sequence>
<dbReference type="Proteomes" id="UP000054266">
    <property type="component" value="Unassembled WGS sequence"/>
</dbReference>
<feature type="compositionally biased region" description="Basic and acidic residues" evidence="1">
    <location>
        <begin position="215"/>
        <end position="224"/>
    </location>
</feature>
<evidence type="ECO:0000256" key="1">
    <source>
        <dbReference type="SAM" id="MobiDB-lite"/>
    </source>
</evidence>
<proteinExistence type="predicted"/>
<dbReference type="HOGENOM" id="CLU_721595_0_0_1"/>